<evidence type="ECO:0000256" key="1">
    <source>
        <dbReference type="SAM" id="MobiDB-lite"/>
    </source>
</evidence>
<evidence type="ECO:0000313" key="2">
    <source>
        <dbReference type="EMBL" id="UWZ34746.1"/>
    </source>
</evidence>
<name>A0ABY5YYB5_9ACTN</name>
<sequence length="193" mass="21532">MPMFLYARPAVDAVEKQKIRKLAGARHAPADWVQRAKIVTLSWTGLHTTAIGAELGCHPKTVRQWLHRFNAEGLDGLGDRPIPGRPRRITERERGRIIAMARSDPPGRPQRTAGGDLVAADEHGPSQWTLDSLVEAAQAEGIEVHRSQVRGILLAERVRWRHTRSWAHSEDPDFVAKGRRSSSSTPTRRSGPR</sequence>
<dbReference type="Proteomes" id="UP001058271">
    <property type="component" value="Chromosome"/>
</dbReference>
<feature type="compositionally biased region" description="Basic and acidic residues" evidence="1">
    <location>
        <begin position="167"/>
        <end position="176"/>
    </location>
</feature>
<dbReference type="Pfam" id="PF13565">
    <property type="entry name" value="HTH_32"/>
    <property type="match status" value="1"/>
</dbReference>
<protein>
    <submittedName>
        <fullName evidence="2">Helix-turn-helix domain-containing protein</fullName>
    </submittedName>
</protein>
<evidence type="ECO:0000313" key="3">
    <source>
        <dbReference type="Proteomes" id="UP001058271"/>
    </source>
</evidence>
<dbReference type="InterPro" id="IPR009057">
    <property type="entry name" value="Homeodomain-like_sf"/>
</dbReference>
<dbReference type="RefSeq" id="WP_260724082.1">
    <property type="nucleotide sequence ID" value="NZ_BAAABS010000052.1"/>
</dbReference>
<accession>A0ABY5YYB5</accession>
<dbReference type="SUPFAM" id="SSF46689">
    <property type="entry name" value="Homeodomain-like"/>
    <property type="match status" value="1"/>
</dbReference>
<feature type="compositionally biased region" description="Low complexity" evidence="1">
    <location>
        <begin position="181"/>
        <end position="193"/>
    </location>
</feature>
<reference evidence="2" key="1">
    <citation type="submission" date="2021-04" db="EMBL/GenBank/DDBJ databases">
        <title>Biosynthetic gene clusters of Dactylosporangioum roseum.</title>
        <authorList>
            <person name="Hartkoorn R.C."/>
            <person name="Beaudoing E."/>
            <person name="Hot D."/>
            <person name="Moureu S."/>
        </authorList>
    </citation>
    <scope>NUCLEOTIDE SEQUENCE</scope>
    <source>
        <strain evidence="2">NRRL B-16295</strain>
    </source>
</reference>
<dbReference type="EMBL" id="CP073721">
    <property type="protein sequence ID" value="UWZ34746.1"/>
    <property type="molecule type" value="Genomic_DNA"/>
</dbReference>
<feature type="region of interest" description="Disordered" evidence="1">
    <location>
        <begin position="165"/>
        <end position="193"/>
    </location>
</feature>
<organism evidence="2 3">
    <name type="scientific">Dactylosporangium roseum</name>
    <dbReference type="NCBI Taxonomy" id="47989"/>
    <lineage>
        <taxon>Bacteria</taxon>
        <taxon>Bacillati</taxon>
        <taxon>Actinomycetota</taxon>
        <taxon>Actinomycetes</taxon>
        <taxon>Micromonosporales</taxon>
        <taxon>Micromonosporaceae</taxon>
        <taxon>Dactylosporangium</taxon>
    </lineage>
</organism>
<gene>
    <name evidence="2" type="ORF">Drose_26550</name>
</gene>
<proteinExistence type="predicted"/>
<keyword evidence="3" id="KW-1185">Reference proteome</keyword>